<dbReference type="PANTHER" id="PTHR44936:SF10">
    <property type="entry name" value="SENSOR PROTEIN RSTB"/>
    <property type="match status" value="1"/>
</dbReference>
<dbReference type="InterPro" id="IPR036890">
    <property type="entry name" value="HATPase_C_sf"/>
</dbReference>
<keyword evidence="5" id="KW-0597">Phosphoprotein</keyword>
<keyword evidence="14" id="KW-1185">Reference proteome</keyword>
<dbReference type="GO" id="GO:0005524">
    <property type="term" value="F:ATP binding"/>
    <property type="evidence" value="ECO:0007669"/>
    <property type="project" value="UniProtKB-KW"/>
</dbReference>
<feature type="transmembrane region" description="Helical" evidence="10">
    <location>
        <begin position="577"/>
        <end position="599"/>
    </location>
</feature>
<evidence type="ECO:0000256" key="2">
    <source>
        <dbReference type="ARBA" id="ARBA00004651"/>
    </source>
</evidence>
<comment type="subcellular location">
    <subcellularLocation>
        <location evidence="2">Cell membrane</location>
        <topology evidence="2">Multi-pass membrane protein</topology>
    </subcellularLocation>
</comment>
<feature type="transmembrane region" description="Helical" evidence="10">
    <location>
        <begin position="644"/>
        <end position="663"/>
    </location>
</feature>
<proteinExistence type="predicted"/>
<feature type="transmembrane region" description="Helical" evidence="10">
    <location>
        <begin position="246"/>
        <end position="264"/>
    </location>
</feature>
<dbReference type="CDD" id="cd00082">
    <property type="entry name" value="HisKA"/>
    <property type="match status" value="1"/>
</dbReference>
<sequence length="674" mass="73279">MKSMLKSPAMMGKWRPPLALVVTCLLCFAVALPLGGVFFFRIYENQLVRQAEAELIAQSAALAPVIARDIEAALPADTPLGAAAPLATPTQEEPYRPIMPHLDLADKDLLPSRPDARPPTSPPDPALLALGVKILPDLLAIQRTTLAGFRLLDAEGTVIAGRNEIGLSLAHVEEIAAALRGEFRSVMRMRISKHPPPPLYSMSRGTGVRVFTAMPIIVRDHVTAVLYASRTPANVFKNLYEERNKVILASVSVILLTGLAGFVFHRTITRPVRELIARTRAISAGDTAALRPLSHHGTAEFAMLSRSFLDMATSLAHRSAFIATFAAHVSHELKSPLTSIKGAAELLLDDLEANPQTMDDNDRRRFLDHIVVDAARLTDLVSRLRDLARAENTPISGTATLDPVLQELRKQWPHLEINAQGDVHRQARISTENLHIILSHLIDNATHHGAKKVTVEAFADKEILQITIKDDGSGISPNNATKIFEPFFTTRRLEGGTGMGLSIVRAMIEAHSGFIDCLDITTGAAFVLRLPLASGAESLYVTYIGLRLRRFLLCLIVIASGLALRCFGADIGLPVAIVKYGGSILWGAMVFLLAGMILARQSRSQIASIAAVIALVVELSRLYHTPWLDTFRISTAGALLLGRFFSIFNIVAYGAGIILGLLMDKLCERDAARL</sequence>
<dbReference type="Pfam" id="PF00672">
    <property type="entry name" value="HAMP"/>
    <property type="match status" value="1"/>
</dbReference>
<dbReference type="PANTHER" id="PTHR44936">
    <property type="entry name" value="SENSOR PROTEIN CREC"/>
    <property type="match status" value="1"/>
</dbReference>
<feature type="domain" description="HAMP" evidence="12">
    <location>
        <begin position="266"/>
        <end position="320"/>
    </location>
</feature>
<dbReference type="GO" id="GO:0005886">
    <property type="term" value="C:plasma membrane"/>
    <property type="evidence" value="ECO:0007669"/>
    <property type="project" value="UniProtKB-SubCell"/>
</dbReference>
<dbReference type="InterPro" id="IPR003594">
    <property type="entry name" value="HATPase_dom"/>
</dbReference>
<dbReference type="CDD" id="cd00075">
    <property type="entry name" value="HATPase"/>
    <property type="match status" value="1"/>
</dbReference>
<dbReference type="InterPro" id="IPR036097">
    <property type="entry name" value="HisK_dim/P_sf"/>
</dbReference>
<keyword evidence="4" id="KW-1003">Cell membrane</keyword>
<feature type="domain" description="Histidine kinase" evidence="11">
    <location>
        <begin position="328"/>
        <end position="534"/>
    </location>
</feature>
<dbReference type="CDD" id="cd06225">
    <property type="entry name" value="HAMP"/>
    <property type="match status" value="1"/>
</dbReference>
<dbReference type="EC" id="2.7.13.3" evidence="3"/>
<keyword evidence="9" id="KW-0067">ATP-binding</keyword>
<evidence type="ECO:0000256" key="9">
    <source>
        <dbReference type="ARBA" id="ARBA00022840"/>
    </source>
</evidence>
<dbReference type="Pfam" id="PF10990">
    <property type="entry name" value="DUF2809"/>
    <property type="match status" value="1"/>
</dbReference>
<evidence type="ECO:0000256" key="1">
    <source>
        <dbReference type="ARBA" id="ARBA00000085"/>
    </source>
</evidence>
<dbReference type="SUPFAM" id="SSF55874">
    <property type="entry name" value="ATPase domain of HSP90 chaperone/DNA topoisomerase II/histidine kinase"/>
    <property type="match status" value="1"/>
</dbReference>
<dbReference type="eggNOG" id="COG2205">
    <property type="taxonomic scope" value="Bacteria"/>
</dbReference>
<dbReference type="InterPro" id="IPR003661">
    <property type="entry name" value="HisK_dim/P_dom"/>
</dbReference>
<evidence type="ECO:0000256" key="6">
    <source>
        <dbReference type="ARBA" id="ARBA00022679"/>
    </source>
</evidence>
<evidence type="ECO:0000313" key="14">
    <source>
        <dbReference type="Proteomes" id="UP000001695"/>
    </source>
</evidence>
<evidence type="ECO:0000256" key="8">
    <source>
        <dbReference type="ARBA" id="ARBA00022777"/>
    </source>
</evidence>
<keyword evidence="10" id="KW-0812">Transmembrane</keyword>
<dbReference type="SUPFAM" id="SSF47384">
    <property type="entry name" value="Homodimeric domain of signal transducing histidine kinase"/>
    <property type="match status" value="1"/>
</dbReference>
<dbReference type="Proteomes" id="UP000001695">
    <property type="component" value="Chromosome"/>
</dbReference>
<reference evidence="14" key="1">
    <citation type="submission" date="2008-03" db="EMBL/GenBank/DDBJ databases">
        <title>Complete sequence of chromosome of Beijerinckia indica subsp. indica ATCC 9039.</title>
        <authorList>
            <consortium name="US DOE Joint Genome Institute"/>
            <person name="Copeland A."/>
            <person name="Lucas S."/>
            <person name="Lapidus A."/>
            <person name="Glavina del Rio T."/>
            <person name="Dalin E."/>
            <person name="Tice H."/>
            <person name="Bruce D."/>
            <person name="Goodwin L."/>
            <person name="Pitluck S."/>
            <person name="LaButti K."/>
            <person name="Schmutz J."/>
            <person name="Larimer F."/>
            <person name="Land M."/>
            <person name="Hauser L."/>
            <person name="Kyrpides N."/>
            <person name="Mikhailova N."/>
            <person name="Dunfield P.F."/>
            <person name="Dedysh S.N."/>
            <person name="Liesack W."/>
            <person name="Saw J.H."/>
            <person name="Alam M."/>
            <person name="Chen Y."/>
            <person name="Murrell J.C."/>
            <person name="Richardson P."/>
        </authorList>
    </citation>
    <scope>NUCLEOTIDE SEQUENCE [LARGE SCALE GENOMIC DNA]</scope>
    <source>
        <strain evidence="14">ATCC 9039 / DSM 1715 / NCIMB 8712</strain>
    </source>
</reference>
<dbReference type="Pfam" id="PF00512">
    <property type="entry name" value="HisKA"/>
    <property type="match status" value="1"/>
</dbReference>
<feature type="transmembrane region" description="Helical" evidence="10">
    <location>
        <begin position="606"/>
        <end position="624"/>
    </location>
</feature>
<dbReference type="STRING" id="395963.Bind_3301"/>
<comment type="catalytic activity">
    <reaction evidence="1">
        <text>ATP + protein L-histidine = ADP + protein N-phospho-L-histidine.</text>
        <dbReference type="EC" id="2.7.13.3"/>
    </reaction>
</comment>
<evidence type="ECO:0000259" key="12">
    <source>
        <dbReference type="PROSITE" id="PS50885"/>
    </source>
</evidence>
<evidence type="ECO:0000256" key="4">
    <source>
        <dbReference type="ARBA" id="ARBA00022475"/>
    </source>
</evidence>
<dbReference type="InterPro" id="IPR004358">
    <property type="entry name" value="Sig_transdc_His_kin-like_C"/>
</dbReference>
<name>B2IDS8_BEII9</name>
<dbReference type="InterPro" id="IPR003660">
    <property type="entry name" value="HAMP_dom"/>
</dbReference>
<evidence type="ECO:0000256" key="10">
    <source>
        <dbReference type="SAM" id="Phobius"/>
    </source>
</evidence>
<dbReference type="Gene3D" id="1.10.287.130">
    <property type="match status" value="1"/>
</dbReference>
<dbReference type="SMART" id="SM00304">
    <property type="entry name" value="HAMP"/>
    <property type="match status" value="1"/>
</dbReference>
<evidence type="ECO:0000256" key="5">
    <source>
        <dbReference type="ARBA" id="ARBA00022553"/>
    </source>
</evidence>
<keyword evidence="10" id="KW-0472">Membrane</keyword>
<dbReference type="AlphaFoldDB" id="B2IDS8"/>
<feature type="transmembrane region" description="Helical" evidence="10">
    <location>
        <begin position="551"/>
        <end position="571"/>
    </location>
</feature>
<organism evidence="13 14">
    <name type="scientific">Beijerinckia indica subsp. indica (strain ATCC 9039 / DSM 1715 / NCIMB 8712)</name>
    <dbReference type="NCBI Taxonomy" id="395963"/>
    <lineage>
        <taxon>Bacteria</taxon>
        <taxon>Pseudomonadati</taxon>
        <taxon>Pseudomonadota</taxon>
        <taxon>Alphaproteobacteria</taxon>
        <taxon>Hyphomicrobiales</taxon>
        <taxon>Beijerinckiaceae</taxon>
        <taxon>Beijerinckia</taxon>
    </lineage>
</organism>
<dbReference type="PROSITE" id="PS50109">
    <property type="entry name" value="HIS_KIN"/>
    <property type="match status" value="1"/>
</dbReference>
<keyword evidence="8 13" id="KW-0418">Kinase</keyword>
<evidence type="ECO:0000256" key="3">
    <source>
        <dbReference type="ARBA" id="ARBA00012438"/>
    </source>
</evidence>
<accession>B2IDS8</accession>
<keyword evidence="10" id="KW-1133">Transmembrane helix</keyword>
<dbReference type="InterPro" id="IPR021257">
    <property type="entry name" value="DUF2809"/>
</dbReference>
<dbReference type="PRINTS" id="PR00344">
    <property type="entry name" value="BCTRLSENSOR"/>
</dbReference>
<dbReference type="SMART" id="SM00388">
    <property type="entry name" value="HisKA"/>
    <property type="match status" value="1"/>
</dbReference>
<dbReference type="HOGENOM" id="CLU_000445_89_19_5"/>
<gene>
    <name evidence="13" type="ordered locus">Bind_3301</name>
</gene>
<evidence type="ECO:0000256" key="7">
    <source>
        <dbReference type="ARBA" id="ARBA00022741"/>
    </source>
</evidence>
<keyword evidence="6" id="KW-0808">Transferase</keyword>
<dbReference type="InterPro" id="IPR005467">
    <property type="entry name" value="His_kinase_dom"/>
</dbReference>
<dbReference type="EMBL" id="CP001016">
    <property type="protein sequence ID" value="ACB96860.1"/>
    <property type="molecule type" value="Genomic_DNA"/>
</dbReference>
<dbReference type="GO" id="GO:0000155">
    <property type="term" value="F:phosphorelay sensor kinase activity"/>
    <property type="evidence" value="ECO:0007669"/>
    <property type="project" value="InterPro"/>
</dbReference>
<reference evidence="13 14" key="2">
    <citation type="journal article" date="2010" name="J. Bacteriol.">
        <title>Complete genome sequence of Beijerinckia indica subsp. indica.</title>
        <authorList>
            <person name="Tamas I."/>
            <person name="Dedysh S.N."/>
            <person name="Liesack W."/>
            <person name="Stott M.B."/>
            <person name="Alam M."/>
            <person name="Murrell J.C."/>
            <person name="Dunfield P.F."/>
        </authorList>
    </citation>
    <scope>NUCLEOTIDE SEQUENCE [LARGE SCALE GENOMIC DNA]</scope>
    <source>
        <strain evidence="14">ATCC 9039 / DSM 1715 / NCIMB 8712</strain>
    </source>
</reference>
<protein>
    <recommendedName>
        <fullName evidence="3">histidine kinase</fullName>
        <ecNumber evidence="3">2.7.13.3</ecNumber>
    </recommendedName>
</protein>
<dbReference type="InterPro" id="IPR050980">
    <property type="entry name" value="2C_sensor_his_kinase"/>
</dbReference>
<evidence type="ECO:0000313" key="13">
    <source>
        <dbReference type="EMBL" id="ACB96860.1"/>
    </source>
</evidence>
<dbReference type="Pfam" id="PF02518">
    <property type="entry name" value="HATPase_c"/>
    <property type="match status" value="1"/>
</dbReference>
<dbReference type="SMART" id="SM00387">
    <property type="entry name" value="HATPase_c"/>
    <property type="match status" value="1"/>
</dbReference>
<dbReference type="KEGG" id="bid:Bind_3301"/>
<dbReference type="PROSITE" id="PS50885">
    <property type="entry name" value="HAMP"/>
    <property type="match status" value="1"/>
</dbReference>
<evidence type="ECO:0000259" key="11">
    <source>
        <dbReference type="PROSITE" id="PS50109"/>
    </source>
</evidence>
<keyword evidence="7" id="KW-0547">Nucleotide-binding</keyword>
<dbReference type="Gene3D" id="3.30.565.10">
    <property type="entry name" value="Histidine kinase-like ATPase, C-terminal domain"/>
    <property type="match status" value="1"/>
</dbReference>
<dbReference type="Gene3D" id="6.10.340.10">
    <property type="match status" value="1"/>
</dbReference>